<reference evidence="3 4" key="1">
    <citation type="submission" date="2017-05" db="EMBL/GenBank/DDBJ databases">
        <title>Draft genome sequence of Elsinoe australis.</title>
        <authorList>
            <person name="Cheng Q."/>
        </authorList>
    </citation>
    <scope>NUCLEOTIDE SEQUENCE [LARGE SCALE GENOMIC DNA]</scope>
    <source>
        <strain evidence="3 4">NL1</strain>
    </source>
</reference>
<keyword evidence="4" id="KW-1185">Reference proteome</keyword>
<name>A0A2P7ZQB4_9PEZI</name>
<comment type="caution">
    <text evidence="3">The sequence shown here is derived from an EMBL/GenBank/DDBJ whole genome shotgun (WGS) entry which is preliminary data.</text>
</comment>
<feature type="region of interest" description="Disordered" evidence="1">
    <location>
        <begin position="32"/>
        <end position="104"/>
    </location>
</feature>
<evidence type="ECO:0000313" key="4">
    <source>
        <dbReference type="Proteomes" id="UP000243723"/>
    </source>
</evidence>
<accession>A0A2P7ZQB4</accession>
<evidence type="ECO:0000256" key="2">
    <source>
        <dbReference type="SAM" id="SignalP"/>
    </source>
</evidence>
<organism evidence="3 4">
    <name type="scientific">Elsinoe australis</name>
    <dbReference type="NCBI Taxonomy" id="40998"/>
    <lineage>
        <taxon>Eukaryota</taxon>
        <taxon>Fungi</taxon>
        <taxon>Dikarya</taxon>
        <taxon>Ascomycota</taxon>
        <taxon>Pezizomycotina</taxon>
        <taxon>Dothideomycetes</taxon>
        <taxon>Dothideomycetidae</taxon>
        <taxon>Myriangiales</taxon>
        <taxon>Elsinoaceae</taxon>
        <taxon>Elsinoe</taxon>
    </lineage>
</organism>
<feature type="chain" id="PRO_5015180052" evidence="2">
    <location>
        <begin position="18"/>
        <end position="275"/>
    </location>
</feature>
<feature type="compositionally biased region" description="Basic and acidic residues" evidence="1">
    <location>
        <begin position="32"/>
        <end position="50"/>
    </location>
</feature>
<proteinExistence type="predicted"/>
<evidence type="ECO:0000313" key="3">
    <source>
        <dbReference type="EMBL" id="PSK50394.1"/>
    </source>
</evidence>
<gene>
    <name evidence="3" type="ORF">B9Z65_338</name>
</gene>
<feature type="signal peptide" evidence="2">
    <location>
        <begin position="1"/>
        <end position="17"/>
    </location>
</feature>
<dbReference type="AlphaFoldDB" id="A0A2P7ZQB4"/>
<feature type="region of interest" description="Disordered" evidence="1">
    <location>
        <begin position="217"/>
        <end position="275"/>
    </location>
</feature>
<dbReference type="EMBL" id="NHZQ01000138">
    <property type="protein sequence ID" value="PSK50394.1"/>
    <property type="molecule type" value="Genomic_DNA"/>
</dbReference>
<protein>
    <submittedName>
        <fullName evidence="3">Uncharacterized protein</fullName>
    </submittedName>
</protein>
<keyword evidence="2" id="KW-0732">Signal</keyword>
<evidence type="ECO:0000256" key="1">
    <source>
        <dbReference type="SAM" id="MobiDB-lite"/>
    </source>
</evidence>
<dbReference type="Proteomes" id="UP000243723">
    <property type="component" value="Unassembled WGS sequence"/>
</dbReference>
<feature type="compositionally biased region" description="Polar residues" evidence="1">
    <location>
        <begin position="257"/>
        <end position="268"/>
    </location>
</feature>
<sequence length="275" mass="29910">MQFPLLCLVGLVASSSANPLRDFNSLESRDEARNQFHGGIDRSGFRKRQEANPPASDPAKAPDGAIDAGESASDGGPEEPVKTRKYTISELNINPGAKESDDYETSVKITVDGATKSGVSNQKNTPELFKKGFTITSDDDNGLLLIYWPNQPGAMAQFIINHMDEKANESFYGGTFYDLKWEPMKPIHITPNIDIEAKSKGLIIPPDPANPPKFSVYAPKSPPKLDENGEPIVRVGGPDNDLQPLDVELKDGYWVPKNSSTQATNGSTVAPRAQR</sequence>